<dbReference type="Proteomes" id="UP000095455">
    <property type="component" value="Unassembled WGS sequence"/>
</dbReference>
<evidence type="ECO:0000313" key="5">
    <source>
        <dbReference type="Proteomes" id="UP000095455"/>
    </source>
</evidence>
<evidence type="ECO:0000256" key="2">
    <source>
        <dbReference type="SAM" id="Phobius"/>
    </source>
</evidence>
<dbReference type="GO" id="GO:0005524">
    <property type="term" value="F:ATP binding"/>
    <property type="evidence" value="ECO:0007669"/>
    <property type="project" value="UniProtKB-KW"/>
</dbReference>
<keyword evidence="4" id="KW-0378">Hydrolase</keyword>
<dbReference type="SMART" id="SM00487">
    <property type="entry name" value="DEXDc"/>
    <property type="match status" value="1"/>
</dbReference>
<dbReference type="PANTHER" id="PTHR47396:SF1">
    <property type="entry name" value="ATP-DEPENDENT HELICASE IRC3-RELATED"/>
    <property type="match status" value="1"/>
</dbReference>
<dbReference type="InterPro" id="IPR014001">
    <property type="entry name" value="Helicase_ATP-bd"/>
</dbReference>
<dbReference type="GO" id="GO:0003677">
    <property type="term" value="F:DNA binding"/>
    <property type="evidence" value="ECO:0007669"/>
    <property type="project" value="UniProtKB-KW"/>
</dbReference>
<dbReference type="Gene3D" id="3.40.50.300">
    <property type="entry name" value="P-loop containing nucleotide triphosphate hydrolases"/>
    <property type="match status" value="2"/>
</dbReference>
<dbReference type="InterPro" id="IPR027417">
    <property type="entry name" value="P-loop_NTPase"/>
</dbReference>
<sequence length="1118" mass="127480">MRNFDIIKDISGLATLHRYCATAEEFQIANPLISAQNARLALESIVKTIYRLKNWHIGERTSLLTLTTDERFKEFIDSPELMKRIHYVRKIGNNAAHVGGDAGYVGRKESFFAVLNLYYIIGSVLLAWKLIEKLPDFNKDLIPQVATHGSLAVVPQPNQVAAMTSNAAQSTAETVEGKSTETPKTVNAQPIVNDISEAETRKLYIDLLLREAGWKVSEKDGEITPRQACTEIEVQGMPNESGIGYADYVLFDTNGIPLAVVEAKKTSVDAAKGRHQAELYADCLASKYACPRPVIYYTNGFDTNIIDGIGYPSRPVMGFHTLDELRRMISQRGRNDITDLTISDKITNRNYQKRVIESVCHHYNDKHRRALLVMATGTGKTRVSISLVDVLVRNNWIKNVLFLADRIELVNQAKKNYTKLLPNMTVSSLRESDVDISARILFSTYQTMIGHLDKDNKTFSLGRFDLIIIDEAHRSVFGKYGAIFDYFDGLLLGLTATPRDEVDRSTYELFGMEQGEPTDSYEYDEAVADGYLNPFVPIKDNSLILTEGIDPEKLTDEERKQIQEIFEYEKMMAGLDPGDPYSRTISAAEIFKYIFNADTVDHVLHRLMEEGIRFNEGTIVGKTIIFAYNHNHAVFIAERFNALYPELGPDFCRVIDNYEKYSSDLIDKFADKDKLPQIAVSVDMLDTGIDIPEVVNLVFFKPVHSKIKFWQMIGRGTRLCENLFGNGENKKEFLIFDYYRNFEYFEMNPEGSQPTKSQSIITTLFKLRTDIKFALQDGKYQSDDVAKAFHDELTDILHKQISELNRNRIEVRRQLRSVETFSNIEAMKCLSLGDVMVIKDSISPLFKNATVNTSALKFDALILKSQLGIIDESVNAASSERKIIDIATYLKEKKASIPQVLAKMPVLEEVISARFWEAKNLASLERIRLELRELLQYLEGDNNGQIFTVNIKDTFEQDNTGVKVSPIRTYRRRAEDYLKEHLPNDATLQKIYHLEPLTEIDISRLEQIFWEELGSKEEFDAQTRTKPYQKNVAAFIRSIIGIEQEAALEKYRTLIHGLELSRMQEEYLRTLIRYVRENGDITTVVLQQPPFNKFTTIFRDSPKAVIDYVKLINQVIAA</sequence>
<dbReference type="Pfam" id="PF08463">
    <property type="entry name" value="EcoEI_R_C"/>
    <property type="match status" value="1"/>
</dbReference>
<keyword evidence="2" id="KW-0812">Transmembrane</keyword>
<evidence type="ECO:0000256" key="1">
    <source>
        <dbReference type="SAM" id="MobiDB-lite"/>
    </source>
</evidence>
<gene>
    <name evidence="4" type="primary">hsdR_2</name>
    <name evidence="4" type="ORF">ERS852380_03343</name>
</gene>
<dbReference type="AlphaFoldDB" id="A0A8D9P495"/>
<feature type="domain" description="Helicase ATP-binding" evidence="3">
    <location>
        <begin position="361"/>
        <end position="516"/>
    </location>
</feature>
<evidence type="ECO:0000259" key="3">
    <source>
        <dbReference type="PROSITE" id="PS51192"/>
    </source>
</evidence>
<dbReference type="SUPFAM" id="SSF52540">
    <property type="entry name" value="P-loop containing nucleoside triphosphate hydrolases"/>
    <property type="match status" value="1"/>
</dbReference>
<name>A0A8D9P495_PARDI</name>
<feature type="transmembrane region" description="Helical" evidence="2">
    <location>
        <begin position="111"/>
        <end position="131"/>
    </location>
</feature>
<dbReference type="EC" id="3.1.21.3" evidence="4"/>
<dbReference type="PROSITE" id="PS51192">
    <property type="entry name" value="HELICASE_ATP_BIND_1"/>
    <property type="match status" value="1"/>
</dbReference>
<dbReference type="GO" id="GO:0009035">
    <property type="term" value="F:type I site-specific deoxyribonuclease activity"/>
    <property type="evidence" value="ECO:0007669"/>
    <property type="project" value="UniProtKB-EC"/>
</dbReference>
<dbReference type="RefSeq" id="WP_057317526.1">
    <property type="nucleotide sequence ID" value="NZ_CYYK01000012.1"/>
</dbReference>
<dbReference type="GO" id="GO:0005829">
    <property type="term" value="C:cytosol"/>
    <property type="evidence" value="ECO:0007669"/>
    <property type="project" value="TreeGrafter"/>
</dbReference>
<protein>
    <submittedName>
        <fullName evidence="4">Type-1 restriction enzyme R protein</fullName>
        <ecNumber evidence="4">3.1.21.3</ecNumber>
    </submittedName>
</protein>
<dbReference type="EMBL" id="CYYK01000012">
    <property type="protein sequence ID" value="CUO86828.1"/>
    <property type="molecule type" value="Genomic_DNA"/>
</dbReference>
<dbReference type="PANTHER" id="PTHR47396">
    <property type="entry name" value="TYPE I RESTRICTION ENZYME ECOKI R PROTEIN"/>
    <property type="match status" value="1"/>
</dbReference>
<evidence type="ECO:0000313" key="4">
    <source>
        <dbReference type="EMBL" id="CUO86828.1"/>
    </source>
</evidence>
<keyword evidence="2" id="KW-1133">Transmembrane helix</keyword>
<dbReference type="InterPro" id="IPR006935">
    <property type="entry name" value="Helicase/UvrB_N"/>
</dbReference>
<proteinExistence type="predicted"/>
<dbReference type="Pfam" id="PF04851">
    <property type="entry name" value="ResIII"/>
    <property type="match status" value="1"/>
</dbReference>
<dbReference type="InterPro" id="IPR013670">
    <property type="entry name" value="EcoEI_R_C_dom"/>
</dbReference>
<comment type="caution">
    <text evidence="4">The sequence shown here is derived from an EMBL/GenBank/DDBJ whole genome shotgun (WGS) entry which is preliminary data.</text>
</comment>
<reference evidence="4 5" key="1">
    <citation type="submission" date="2015-09" db="EMBL/GenBank/DDBJ databases">
        <authorList>
            <consortium name="Pathogen Informatics"/>
        </authorList>
    </citation>
    <scope>NUCLEOTIDE SEQUENCE [LARGE SCALE GENOMIC DNA]</scope>
    <source>
        <strain evidence="4 5">2789STDY5608822</strain>
    </source>
</reference>
<dbReference type="Gene3D" id="3.90.1570.30">
    <property type="match status" value="1"/>
</dbReference>
<dbReference type="InterPro" id="IPR050742">
    <property type="entry name" value="Helicase_Restrict-Modif_Enz"/>
</dbReference>
<dbReference type="CDD" id="cd18799">
    <property type="entry name" value="SF2_C_EcoAI-like"/>
    <property type="match status" value="1"/>
</dbReference>
<keyword evidence="2" id="KW-0472">Membrane</keyword>
<dbReference type="GO" id="GO:0009307">
    <property type="term" value="P:DNA restriction-modification system"/>
    <property type="evidence" value="ECO:0007669"/>
    <property type="project" value="UniProtKB-KW"/>
</dbReference>
<feature type="region of interest" description="Disordered" evidence="1">
    <location>
        <begin position="164"/>
        <end position="186"/>
    </location>
</feature>
<dbReference type="Pfam" id="PF00271">
    <property type="entry name" value="Helicase_C"/>
    <property type="match status" value="1"/>
</dbReference>
<accession>A0A8D9P495</accession>
<dbReference type="InterPro" id="IPR001650">
    <property type="entry name" value="Helicase_C-like"/>
</dbReference>
<organism evidence="4 5">
    <name type="scientific">Parabacteroides distasonis</name>
    <dbReference type="NCBI Taxonomy" id="823"/>
    <lineage>
        <taxon>Bacteria</taxon>
        <taxon>Pseudomonadati</taxon>
        <taxon>Bacteroidota</taxon>
        <taxon>Bacteroidia</taxon>
        <taxon>Bacteroidales</taxon>
        <taxon>Tannerellaceae</taxon>
        <taxon>Parabacteroides</taxon>
    </lineage>
</organism>
<dbReference type="CDD" id="cd18032">
    <property type="entry name" value="DEXHc_RE_I_III_res"/>
    <property type="match status" value="1"/>
</dbReference>
<feature type="compositionally biased region" description="Polar residues" evidence="1">
    <location>
        <begin position="164"/>
        <end position="173"/>
    </location>
</feature>